<comment type="caution">
    <text evidence="2">The sequence shown here is derived from an EMBL/GenBank/DDBJ whole genome shotgun (WGS) entry which is preliminary data.</text>
</comment>
<dbReference type="Gene3D" id="3.40.190.10">
    <property type="entry name" value="Periplasmic binding protein-like II"/>
    <property type="match status" value="1"/>
</dbReference>
<name>A0ABT7NGL8_9BURK</name>
<gene>
    <name evidence="2" type="ORF">QTH91_21590</name>
</gene>
<dbReference type="InterPro" id="IPR042100">
    <property type="entry name" value="Bug_dom1"/>
</dbReference>
<dbReference type="Pfam" id="PF03401">
    <property type="entry name" value="TctC"/>
    <property type="match status" value="1"/>
</dbReference>
<dbReference type="SUPFAM" id="SSF53850">
    <property type="entry name" value="Periplasmic binding protein-like II"/>
    <property type="match status" value="1"/>
</dbReference>
<dbReference type="EMBL" id="JASZYV010000006">
    <property type="protein sequence ID" value="MDM0047100.1"/>
    <property type="molecule type" value="Genomic_DNA"/>
</dbReference>
<dbReference type="Gene3D" id="3.40.190.150">
    <property type="entry name" value="Bordetella uptake gene, domain 1"/>
    <property type="match status" value="1"/>
</dbReference>
<dbReference type="CDD" id="cd13578">
    <property type="entry name" value="PBP2_Bug27"/>
    <property type="match status" value="1"/>
</dbReference>
<dbReference type="PANTHER" id="PTHR42928">
    <property type="entry name" value="TRICARBOXYLATE-BINDING PROTEIN"/>
    <property type="match status" value="1"/>
</dbReference>
<dbReference type="InterPro" id="IPR005064">
    <property type="entry name" value="BUG"/>
</dbReference>
<comment type="similarity">
    <text evidence="1">Belongs to the UPF0065 (bug) family.</text>
</comment>
<protein>
    <submittedName>
        <fullName evidence="2">Tripartite tricarboxylate transporter substrate binding protein</fullName>
    </submittedName>
</protein>
<dbReference type="PANTHER" id="PTHR42928:SF5">
    <property type="entry name" value="BLR1237 PROTEIN"/>
    <property type="match status" value="1"/>
</dbReference>
<evidence type="ECO:0000256" key="1">
    <source>
        <dbReference type="ARBA" id="ARBA00006987"/>
    </source>
</evidence>
<reference evidence="2" key="1">
    <citation type="submission" date="2023-06" db="EMBL/GenBank/DDBJ databases">
        <authorList>
            <person name="Jiang Y."/>
            <person name="Liu Q."/>
        </authorList>
    </citation>
    <scope>NUCLEOTIDE SEQUENCE</scope>
    <source>
        <strain evidence="2">CGMCC 1.12089</strain>
    </source>
</reference>
<accession>A0ABT7NGL8</accession>
<proteinExistence type="inferred from homology"/>
<dbReference type="Proteomes" id="UP001174908">
    <property type="component" value="Unassembled WGS sequence"/>
</dbReference>
<evidence type="ECO:0000313" key="3">
    <source>
        <dbReference type="Proteomes" id="UP001174908"/>
    </source>
</evidence>
<keyword evidence="3" id="KW-1185">Reference proteome</keyword>
<dbReference type="PIRSF" id="PIRSF017082">
    <property type="entry name" value="YflP"/>
    <property type="match status" value="1"/>
</dbReference>
<sequence>MPSLALAQGNAGSWPTRPVRVISPYGAGGSNDISARIVCEELGRRLGQQFIVENKPGAGTRLGNEMVARATPDGYTLLFAAAPFAIVESLYGKLSYDPRKDFKPISLAVVAPIFLVVNAASPFKTVADLVAHGKANPQGLTFASPGAGSGPHLAGELFFREAKVKGLTVHFRGDATAYTELLAGRVDATLTAITSALPHVQSGKLRVLAVASDARSPVYAEAPTMAEQGFPGVVGYGWFGMMAPAGTPDAVVGKVNAEMKAILEDAGVRQKMLAMGLQAQGSSPAEFAAFIGKETTKWAAVVKAADIKGE</sequence>
<organism evidence="2 3">
    <name type="scientific">Variovorax dokdonensis</name>
    <dbReference type="NCBI Taxonomy" id="344883"/>
    <lineage>
        <taxon>Bacteria</taxon>
        <taxon>Pseudomonadati</taxon>
        <taxon>Pseudomonadota</taxon>
        <taxon>Betaproteobacteria</taxon>
        <taxon>Burkholderiales</taxon>
        <taxon>Comamonadaceae</taxon>
        <taxon>Variovorax</taxon>
    </lineage>
</organism>
<evidence type="ECO:0000313" key="2">
    <source>
        <dbReference type="EMBL" id="MDM0047100.1"/>
    </source>
</evidence>